<dbReference type="Pfam" id="PF13632">
    <property type="entry name" value="Glyco_trans_2_3"/>
    <property type="match status" value="1"/>
</dbReference>
<gene>
    <name evidence="2" type="ORF">FHX61_000390</name>
</gene>
<dbReference type="RefSeq" id="WP_112774607.1">
    <property type="nucleotide sequence ID" value="NZ_JACHWF010000001.1"/>
</dbReference>
<dbReference type="PANTHER" id="PTHR43179">
    <property type="entry name" value="RHAMNOSYLTRANSFERASE WBBL"/>
    <property type="match status" value="1"/>
</dbReference>
<dbReference type="Gene3D" id="3.90.550.10">
    <property type="entry name" value="Spore Coat Polysaccharide Biosynthesis Protein SpsA, Chain A"/>
    <property type="match status" value="1"/>
</dbReference>
<name>A0A329AWR0_9BURK</name>
<evidence type="ECO:0000259" key="1">
    <source>
        <dbReference type="Pfam" id="PF13632"/>
    </source>
</evidence>
<feature type="domain" description="Glycosyltransferase 2-like" evidence="1">
    <location>
        <begin position="155"/>
        <end position="242"/>
    </location>
</feature>
<accession>A0A329AWR0</accession>
<dbReference type="PANTHER" id="PTHR43179:SF7">
    <property type="entry name" value="RHAMNOSYLTRANSFERASE WBBL"/>
    <property type="match status" value="1"/>
</dbReference>
<dbReference type="EMBL" id="JACHWF010000001">
    <property type="protein sequence ID" value="MBB3005774.1"/>
    <property type="molecule type" value="Genomic_DNA"/>
</dbReference>
<evidence type="ECO:0000313" key="3">
    <source>
        <dbReference type="Proteomes" id="UP000578036"/>
    </source>
</evidence>
<dbReference type="InterPro" id="IPR001173">
    <property type="entry name" value="Glyco_trans_2-like"/>
</dbReference>
<comment type="caution">
    <text evidence="2">The sequence shown here is derived from an EMBL/GenBank/DDBJ whole genome shotgun (WGS) entry which is preliminary data.</text>
</comment>
<dbReference type="InterPro" id="IPR029044">
    <property type="entry name" value="Nucleotide-diphossugar_trans"/>
</dbReference>
<sequence>MHPSTTWTPRLTVSVVSHGQGHLLAPLLHQLREASRQVRMQVIVTQNLPEPRIPVEESEDFRLTWIVNTGPLGFAENHNAAFTYCRAPFFCVINPDVRLEQQSLLPLLDCAAQWPGVAGPRVLAPDGRVEDSARRVPSVIRLVRRTLKKRCEADYAVSQKIQQVDWLAGMCMVFHADTYRSVGGFDERFHLYCEDVDICLKIHLSGGYVSWVPNAVIIHDAQRASRRNWQYLRWHIGSLLRLFASGTYWRFRFFASGHDKRAMHV</sequence>
<evidence type="ECO:0000313" key="2">
    <source>
        <dbReference type="EMBL" id="MBB3005774.1"/>
    </source>
</evidence>
<protein>
    <recommendedName>
        <fullName evidence="1">Glycosyltransferase 2-like domain-containing protein</fullName>
    </recommendedName>
</protein>
<organism evidence="2 3">
    <name type="scientific">Cupriavidus alkaliphilus</name>
    <dbReference type="NCBI Taxonomy" id="942866"/>
    <lineage>
        <taxon>Bacteria</taxon>
        <taxon>Pseudomonadati</taxon>
        <taxon>Pseudomonadota</taxon>
        <taxon>Betaproteobacteria</taxon>
        <taxon>Burkholderiales</taxon>
        <taxon>Burkholderiaceae</taxon>
        <taxon>Cupriavidus</taxon>
    </lineage>
</organism>
<dbReference type="Proteomes" id="UP000578036">
    <property type="component" value="Unassembled WGS sequence"/>
</dbReference>
<proteinExistence type="predicted"/>
<reference evidence="2 3" key="1">
    <citation type="submission" date="2020-08" db="EMBL/GenBank/DDBJ databases">
        <title>Genomic Encyclopedia of Type Strains, Phase IV (KMG-V): Genome sequencing to study the core and pangenomes of soil and plant-associated prokaryotes.</title>
        <authorList>
            <person name="Whitman W."/>
        </authorList>
    </citation>
    <scope>NUCLEOTIDE SEQUENCE [LARGE SCALE GENOMIC DNA]</scope>
    <source>
        <strain evidence="2 3">SLV-2362</strain>
    </source>
</reference>
<keyword evidence="3" id="KW-1185">Reference proteome</keyword>
<dbReference type="AlphaFoldDB" id="A0A329AWR0"/>
<dbReference type="SUPFAM" id="SSF53448">
    <property type="entry name" value="Nucleotide-diphospho-sugar transferases"/>
    <property type="match status" value="1"/>
</dbReference>